<dbReference type="OrthoDB" id="2163395at2759"/>
<name>A0A081B1R5_PHYNI</name>
<feature type="compositionally biased region" description="Acidic residues" evidence="1">
    <location>
        <begin position="877"/>
        <end position="892"/>
    </location>
</feature>
<evidence type="ECO:0000256" key="1">
    <source>
        <dbReference type="SAM" id="MobiDB-lite"/>
    </source>
</evidence>
<comment type="caution">
    <text evidence="2">The sequence shown here is derived from an EMBL/GenBank/DDBJ whole genome shotgun (WGS) entry which is preliminary data.</text>
</comment>
<feature type="compositionally biased region" description="Basic and acidic residues" evidence="1">
    <location>
        <begin position="828"/>
        <end position="847"/>
    </location>
</feature>
<gene>
    <name evidence="2" type="ORF">F444_01103</name>
</gene>
<dbReference type="EMBL" id="ANJA01000194">
    <property type="protein sequence ID" value="ETO85076.1"/>
    <property type="molecule type" value="Genomic_DNA"/>
</dbReference>
<feature type="region of interest" description="Disordered" evidence="1">
    <location>
        <begin position="232"/>
        <end position="252"/>
    </location>
</feature>
<reference evidence="2 3" key="1">
    <citation type="submission" date="2013-11" db="EMBL/GenBank/DDBJ databases">
        <title>The Genome Sequence of Phytophthora parasitica P1976.</title>
        <authorList>
            <consortium name="The Broad Institute Genomics Platform"/>
            <person name="Russ C."/>
            <person name="Tyler B."/>
            <person name="Panabieres F."/>
            <person name="Shan W."/>
            <person name="Tripathy S."/>
            <person name="Grunwald N."/>
            <person name="Machado M."/>
            <person name="Johnson C.S."/>
            <person name="Walker B."/>
            <person name="Young S."/>
            <person name="Zeng Q."/>
            <person name="Gargeya S."/>
            <person name="Fitzgerald M."/>
            <person name="Haas B."/>
            <person name="Abouelleil A."/>
            <person name="Allen A.W."/>
            <person name="Alvarado L."/>
            <person name="Arachchi H.M."/>
            <person name="Berlin A.M."/>
            <person name="Chapman S.B."/>
            <person name="Gainer-Dewar J."/>
            <person name="Goldberg J."/>
            <person name="Griggs A."/>
            <person name="Gujja S."/>
            <person name="Hansen M."/>
            <person name="Howarth C."/>
            <person name="Imamovic A."/>
            <person name="Ireland A."/>
            <person name="Larimer J."/>
            <person name="McCowan C."/>
            <person name="Murphy C."/>
            <person name="Pearson M."/>
            <person name="Poon T.W."/>
            <person name="Priest M."/>
            <person name="Roberts A."/>
            <person name="Saif S."/>
            <person name="Shea T."/>
            <person name="Sisk P."/>
            <person name="Sykes S."/>
            <person name="Wortman J."/>
            <person name="Nusbaum C."/>
            <person name="Birren B."/>
        </authorList>
    </citation>
    <scope>NUCLEOTIDE SEQUENCE [LARGE SCALE GENOMIC DNA]</scope>
    <source>
        <strain evidence="2 3">P1976</strain>
    </source>
</reference>
<sequence length="980" mass="108415">MHRAEKSSSKICRAREVEKAQELHRKKIDGVKSCMYGIVSKPRSSTSFNLRPARSNMGSFSSITCVQGEPPLNAESPTAKEVSQDELGLQKDGKSGDSSGTSETWILDNTTSSNSSQKDQPLDEFQRSLAKMEEFRAVAPVPGLGSIAPAKPHSSKLAAPPARSQTKSMNGSVRARRLNEIKHDNVEVFERIRKSASHYSNDELRREWQKNVSYLSSISEFPVSDSSLVSGNKHHNSGYESRSCFGPPPRRSSFLRTTNRPEPLPGIPVIAHPIKCIPTSPKKLQLNMTPGFRSLRKAMPQQPSLPPISSPHCILSSGASGSTLTTSNNVLLSPRDRNTCPNNPGIDHHFAESISGQKPYRSSTAIASTKFVGDLHGNEISGDAKYQLLKTGRFVGGTYLVLTVFCGDSVTNPYGFDVFAYHRELQCEYKLIITKGMTHELLDKSSSSTLAATTAAAAGTNLSMQEIARNICDHINFALLGADQGEMVFLSPNVDTKSDQAMRFDALPGLVAFCLHQIVEIESDEVINPNNSVFHLVGRKRRAHIFASTCPPKTFPGKVPVNAPRIDGGMDTMDLTVCFQIVDTLSYQSIAPILSVEASVNELYDTILLDSWRNQQHIVSLERMVVAAIQHLHIISVPDRYDVSTLTNELIVNSHVNTLLQPCCSRPVGTSALEKKRSRQQLPHSTSQLFTSPIRTTLLTQSGLIWRNCYLLAEVALDTVGNDINRDTWPHHSRRRFIQDANSDLIVSVFNSNSGHSSSRRLAPATTSFLLERLKMKSNVHTGEDINEQHTFARQLLTHLQLDVDLFGQEVIVFPALEHPHSAVNSEEPERQSDETAPPEEHTREFSLLRTNWDEENISEGGEEVASDGYDSKELEEARDEYDVEEEKEQDDTNSSFASYANQDEANLDESLEGPKTHSPKGKETPENEAPPDLEPSIGCQWRQGRKIDGRFCLLQNSSDGTRQAYTIAALGQLDLLHTL</sequence>
<feature type="region of interest" description="Disordered" evidence="1">
    <location>
        <begin position="822"/>
        <end position="939"/>
    </location>
</feature>
<feature type="compositionally biased region" description="Basic and acidic residues" evidence="1">
    <location>
        <begin position="913"/>
        <end position="926"/>
    </location>
</feature>
<dbReference type="AlphaFoldDB" id="A0A081B1R5"/>
<feature type="compositionally biased region" description="Polar residues" evidence="1">
    <location>
        <begin position="893"/>
        <end position="905"/>
    </location>
</feature>
<feature type="region of interest" description="Disordered" evidence="1">
    <location>
        <begin position="61"/>
        <end position="121"/>
    </location>
</feature>
<organism evidence="2 3">
    <name type="scientific">Phytophthora nicotianae P1976</name>
    <dbReference type="NCBI Taxonomy" id="1317066"/>
    <lineage>
        <taxon>Eukaryota</taxon>
        <taxon>Sar</taxon>
        <taxon>Stramenopiles</taxon>
        <taxon>Oomycota</taxon>
        <taxon>Peronosporomycetes</taxon>
        <taxon>Peronosporales</taxon>
        <taxon>Peronosporaceae</taxon>
        <taxon>Phytophthora</taxon>
    </lineage>
</organism>
<evidence type="ECO:0000313" key="2">
    <source>
        <dbReference type="EMBL" id="ETO85076.1"/>
    </source>
</evidence>
<feature type="compositionally biased region" description="Acidic residues" evidence="1">
    <location>
        <begin position="854"/>
        <end position="866"/>
    </location>
</feature>
<protein>
    <submittedName>
        <fullName evidence="2">Uncharacterized protein</fullName>
    </submittedName>
</protein>
<accession>A0A081B1R5</accession>
<dbReference type="Proteomes" id="UP000028582">
    <property type="component" value="Unassembled WGS sequence"/>
</dbReference>
<feature type="compositionally biased region" description="Polar residues" evidence="1">
    <location>
        <begin position="101"/>
        <end position="119"/>
    </location>
</feature>
<feature type="region of interest" description="Disordered" evidence="1">
    <location>
        <begin position="145"/>
        <end position="172"/>
    </location>
</feature>
<evidence type="ECO:0000313" key="3">
    <source>
        <dbReference type="Proteomes" id="UP000028582"/>
    </source>
</evidence>
<proteinExistence type="predicted"/>